<dbReference type="OrthoDB" id="6017534at2759"/>
<dbReference type="RefSeq" id="XP_066931055.1">
    <property type="nucleotide sequence ID" value="XM_067074954.1"/>
</dbReference>
<comment type="subcellular location">
    <subcellularLocation>
        <location evidence="1">Cell projection</location>
        <location evidence="1">Cilium</location>
    </subcellularLocation>
</comment>
<dbReference type="Gene3D" id="2.130.10.10">
    <property type="entry name" value="YVTN repeat-like/Quinoprotein amine dehydrogenase"/>
    <property type="match status" value="1"/>
</dbReference>
<dbReference type="InterPro" id="IPR015943">
    <property type="entry name" value="WD40/YVTN_repeat-like_dom_sf"/>
</dbReference>
<name>A0A7M6DRK9_9CNID</name>
<protein>
    <recommendedName>
        <fullName evidence="13">WD repeat-containing protein 19</fullName>
    </recommendedName>
</protein>
<dbReference type="InterPro" id="IPR039468">
    <property type="entry name" value="WDR19_WD40_rpt"/>
</dbReference>
<dbReference type="GO" id="GO:0008104">
    <property type="term" value="P:intracellular protein localization"/>
    <property type="evidence" value="ECO:0007669"/>
    <property type="project" value="UniProtKB-ARBA"/>
</dbReference>
<proteinExistence type="predicted"/>
<dbReference type="Gene3D" id="1.25.40.470">
    <property type="match status" value="2"/>
</dbReference>
<dbReference type="SMART" id="SM00320">
    <property type="entry name" value="WD40"/>
    <property type="match status" value="4"/>
</dbReference>
<evidence type="ECO:0000256" key="3">
    <source>
        <dbReference type="ARBA" id="ARBA00022737"/>
    </source>
</evidence>
<dbReference type="GO" id="GO:0005929">
    <property type="term" value="C:cilium"/>
    <property type="evidence" value="ECO:0007669"/>
    <property type="project" value="UniProtKB-SubCell"/>
</dbReference>
<evidence type="ECO:0000259" key="8">
    <source>
        <dbReference type="Pfam" id="PF15911"/>
    </source>
</evidence>
<keyword evidence="6" id="KW-0969">Cilium</keyword>
<dbReference type="SUPFAM" id="SSF50978">
    <property type="entry name" value="WD40 repeat-like"/>
    <property type="match status" value="2"/>
</dbReference>
<evidence type="ECO:0000313" key="11">
    <source>
        <dbReference type="EnsemblMetazoa" id="CLYHEMP025306.1"/>
    </source>
</evidence>
<dbReference type="InterPro" id="IPR056168">
    <property type="entry name" value="TPR_IF140/IFT172/WDR19"/>
</dbReference>
<dbReference type="FunFam" id="2.130.10.10:FF:000242">
    <property type="entry name" value="WD repeat domain 19, isoform CRA_a"/>
    <property type="match status" value="1"/>
</dbReference>
<keyword evidence="3" id="KW-0677">Repeat</keyword>
<dbReference type="EnsemblMetazoa" id="CLYHEMT025306.1">
    <property type="protein sequence ID" value="CLYHEMP025306.1"/>
    <property type="gene ID" value="CLYHEMG025306"/>
</dbReference>
<evidence type="ECO:0000256" key="6">
    <source>
        <dbReference type="ARBA" id="ARBA00023069"/>
    </source>
</evidence>
<dbReference type="Pfam" id="PF23389">
    <property type="entry name" value="Beta-prop_WDR19_1st"/>
    <property type="match status" value="1"/>
</dbReference>
<keyword evidence="4" id="KW-0970">Cilium biogenesis/degradation</keyword>
<evidence type="ECO:0000256" key="2">
    <source>
        <dbReference type="ARBA" id="ARBA00022574"/>
    </source>
</evidence>
<evidence type="ECO:0000256" key="1">
    <source>
        <dbReference type="ARBA" id="ARBA00004138"/>
    </source>
</evidence>
<evidence type="ECO:0000259" key="9">
    <source>
        <dbReference type="Pfam" id="PF23389"/>
    </source>
</evidence>
<dbReference type="PANTHER" id="PTHR14920:SF0">
    <property type="entry name" value="WD REPEAT DOMAIN 19"/>
    <property type="match status" value="1"/>
</dbReference>
<keyword evidence="12" id="KW-1185">Reference proteome</keyword>
<dbReference type="FunFam" id="1.25.40.470:FF:000009">
    <property type="entry name" value="WD repeat-containing protein 19 isoform X1"/>
    <property type="match status" value="1"/>
</dbReference>
<dbReference type="Proteomes" id="UP000594262">
    <property type="component" value="Unplaced"/>
</dbReference>
<keyword evidence="2" id="KW-0853">WD repeat</keyword>
<evidence type="ECO:0000259" key="10">
    <source>
        <dbReference type="Pfam" id="PF24762"/>
    </source>
</evidence>
<dbReference type="PANTHER" id="PTHR14920">
    <property type="entry name" value="OSMOTIC AVOIDANCE ABNORMAL PROTEIN 1/WD REPEAT MEMBRANE PROTEIN"/>
    <property type="match status" value="1"/>
</dbReference>
<dbReference type="GO" id="GO:0035721">
    <property type="term" value="P:intraciliary retrograde transport"/>
    <property type="evidence" value="ECO:0007669"/>
    <property type="project" value="InterPro"/>
</dbReference>
<feature type="domain" description="IF140/IFT172/WDR19 TPR" evidence="10">
    <location>
        <begin position="681"/>
        <end position="1093"/>
    </location>
</feature>
<dbReference type="InterPro" id="IPR001680">
    <property type="entry name" value="WD40_rpt"/>
</dbReference>
<keyword evidence="7" id="KW-0966">Cell projection</keyword>
<evidence type="ECO:0000256" key="4">
    <source>
        <dbReference type="ARBA" id="ARBA00022794"/>
    </source>
</evidence>
<dbReference type="InterPro" id="IPR036322">
    <property type="entry name" value="WD40_repeat_dom_sf"/>
</dbReference>
<dbReference type="GO" id="GO:0060271">
    <property type="term" value="P:cilium assembly"/>
    <property type="evidence" value="ECO:0007669"/>
    <property type="project" value="TreeGrafter"/>
</dbReference>
<reference evidence="11" key="1">
    <citation type="submission" date="2021-01" db="UniProtKB">
        <authorList>
            <consortium name="EnsemblMetazoa"/>
        </authorList>
    </citation>
    <scope>IDENTIFICATION</scope>
</reference>
<organism evidence="11 12">
    <name type="scientific">Clytia hemisphaerica</name>
    <dbReference type="NCBI Taxonomy" id="252671"/>
    <lineage>
        <taxon>Eukaryota</taxon>
        <taxon>Metazoa</taxon>
        <taxon>Cnidaria</taxon>
        <taxon>Hydrozoa</taxon>
        <taxon>Hydroidolina</taxon>
        <taxon>Leptothecata</taxon>
        <taxon>Obeliida</taxon>
        <taxon>Clytiidae</taxon>
        <taxon>Clytia</taxon>
    </lineage>
</organism>
<dbReference type="GeneID" id="136818718"/>
<dbReference type="InterPro" id="IPR040379">
    <property type="entry name" value="WDR19/dyf-2"/>
</dbReference>
<feature type="domain" description="WDR19 first beta-propeller" evidence="9">
    <location>
        <begin position="17"/>
        <end position="357"/>
    </location>
</feature>
<sequence length="1326" mass="150378">MKRVFTIPERVHGSDRVTMAWQNQQGNFLAVTGVSRLVTIYDRHGELKDEVILPGVCTGISWDKDGDTLAIGNQKTGMIYLWDANTMKTTQLESGLSDKKGRDGKIIPGETNGDSISFLLWSKNSQILAVGTNKGNLLLYNHQTQRKIPVLGKHARKISCGCWNSENLIALAGEDRLLSISNSEGDTVKQTVTRLEPNQVQFSVMKTDERSVGETTLSLTVGQKTLFLYNLNEPDNPIELAFQPRYGTIVTYKWFGDGYIMIGFSTGYLVVISTHLKEIGQELFQTRDHKDELTDIDISLSLKMAASCGDGCIKLHDLNDLKEIQAIINVEDIGRAKLDKVQWTEDGQLLAVTTTQGAVHVYLTKLPILGASYETKVAYLTSLREITITDEVANTSPIKIPTQVEPNFIALYQDNLACGMNNRVWFCKLAEFNGTPFHDREYLGTVNQVRLNKDYAAVGFEGRAQLHLIQGDLGENSEEEREGRLFPDEGDKSKITSFTLTGDFFIYSNEGGHIKFFYLEDWQYVNEYRHVVGIRKIFPDEAGTKVIYIDDKSDGFIYCTGCETKVSDGVHEIQSFPPAVKGVLWDQGFLDENVFCVYDEDKLYLYSYSKDTVAGTDCALACSAKLSFGYSPVMMHNGRVTCQTQAGKLMSVELIPNNVSDVHDSTKAKNNLKNMLTLKRFKEAWTICEKLKTPEHWEMLAEVATRQLDINFAIRVYRHIGNVSMVIYLEKLKKMEDKNLLAGYVAMTLKDFNLAQDLFLLSGRPQAALEMRRDLLHWDQALELAKALAPEEMPFISKEYAQQLEFTGDYPNALLHFENGITNESDFKDHDEICTGGVARMAIRMGDIRRGVNLASKSSSKALKKECASLLENMKQYNESAILYEKSQSWDKAASVYIKLKQWNKVGELLKYITTPKLLMQYAKAKEHDGKYKEAATAYKKAKDYESVIRINLDHLQNPEEAVNLVKETQSVEGARMVAKFFQDLGDFASAIQFLVMSKCADEAFKIAQQYDQMEQYAEIIGDQATQEDNNSIAVYFENKRKYLLAGKFFMFAGQYQKALSHLLRCPVTENGESVELSIQTVKKANDEKLIMHLIDFLMGELDGMPKDSKYLFRLYMAIEKFTEAAKTAIIIAQSEQEMGNYRNAHDVLFSMYKELRERKIKIPNEMNQNLMLLHSYIVCKIHIKRGDHLKGARMLIRVANNISKFPAHIVPILTSTVVECHRAGLKHSSFSFAAMLMRPEYRSQIDVKYKKKIEMIVRKPDKTEEEEPLDACPFCSYPVPQTQLDCPECKQHLPYCVVTGRHMLKDDWCNCPNCSFPALSSEFKK</sequence>
<evidence type="ECO:0000313" key="12">
    <source>
        <dbReference type="Proteomes" id="UP000594262"/>
    </source>
</evidence>
<dbReference type="Pfam" id="PF15911">
    <property type="entry name" value="Beta-prop_WDR19_2nd"/>
    <property type="match status" value="1"/>
</dbReference>
<keyword evidence="5" id="KW-0802">TPR repeat</keyword>
<dbReference type="GO" id="GO:0030991">
    <property type="term" value="C:intraciliary transport particle A"/>
    <property type="evidence" value="ECO:0007669"/>
    <property type="project" value="TreeGrafter"/>
</dbReference>
<dbReference type="Pfam" id="PF24762">
    <property type="entry name" value="TPR_IF140-IFT172"/>
    <property type="match status" value="1"/>
</dbReference>
<evidence type="ECO:0000256" key="7">
    <source>
        <dbReference type="ARBA" id="ARBA00023273"/>
    </source>
</evidence>
<dbReference type="InterPro" id="IPR057855">
    <property type="entry name" value="Beta-prop_WDR19_1st"/>
</dbReference>
<feature type="domain" description="WDR19 WD40 repeat" evidence="8">
    <location>
        <begin position="377"/>
        <end position="654"/>
    </location>
</feature>
<evidence type="ECO:0008006" key="13">
    <source>
        <dbReference type="Google" id="ProtNLM"/>
    </source>
</evidence>
<evidence type="ECO:0000256" key="5">
    <source>
        <dbReference type="ARBA" id="ARBA00022803"/>
    </source>
</evidence>
<accession>A0A7M6DRK9</accession>